<evidence type="ECO:0000259" key="1">
    <source>
        <dbReference type="PROSITE" id="PS50206"/>
    </source>
</evidence>
<keyword evidence="3" id="KW-1185">Reference proteome</keyword>
<dbReference type="InterPro" id="IPR006675">
    <property type="entry name" value="HDIG_dom"/>
</dbReference>
<dbReference type="NCBIfam" id="TIGR00277">
    <property type="entry name" value="HDIG"/>
    <property type="match status" value="1"/>
</dbReference>
<dbReference type="InterPro" id="IPR006674">
    <property type="entry name" value="HD_domain"/>
</dbReference>
<dbReference type="RefSeq" id="WP_309542216.1">
    <property type="nucleotide sequence ID" value="NZ_CP133659.1"/>
</dbReference>
<dbReference type="CDD" id="cd00077">
    <property type="entry name" value="HDc"/>
    <property type="match status" value="1"/>
</dbReference>
<evidence type="ECO:0000313" key="2">
    <source>
        <dbReference type="EMBL" id="WMW66313.1"/>
    </source>
</evidence>
<accession>A0ABY9R676</accession>
<organism evidence="2 3">
    <name type="scientific">Nitratidesulfovibrio liaohensis</name>
    <dbReference type="NCBI Taxonomy" id="2604158"/>
    <lineage>
        <taxon>Bacteria</taxon>
        <taxon>Pseudomonadati</taxon>
        <taxon>Thermodesulfobacteriota</taxon>
        <taxon>Desulfovibrionia</taxon>
        <taxon>Desulfovibrionales</taxon>
        <taxon>Desulfovibrionaceae</taxon>
        <taxon>Nitratidesulfovibrio</taxon>
    </lineage>
</organism>
<name>A0ABY9R676_9BACT</name>
<dbReference type="PANTHER" id="PTHR38659">
    <property type="entry name" value="METAL-DEPENDENT PHOSPHOHYDROLASE"/>
    <property type="match status" value="1"/>
</dbReference>
<dbReference type="Pfam" id="PF01966">
    <property type="entry name" value="HD"/>
    <property type="match status" value="1"/>
</dbReference>
<reference evidence="2" key="1">
    <citation type="submission" date="2023-09" db="EMBL/GenBank/DDBJ databases">
        <authorList>
            <consortium name="CW5 consortium"/>
            <person name="Lu C.-W."/>
        </authorList>
    </citation>
    <scope>NUCLEOTIDE SEQUENCE</scope>
    <source>
        <strain evidence="2">KPS</strain>
    </source>
</reference>
<dbReference type="InterPro" id="IPR036873">
    <property type="entry name" value="Rhodanese-like_dom_sf"/>
</dbReference>
<dbReference type="InterPro" id="IPR001763">
    <property type="entry name" value="Rhodanese-like_dom"/>
</dbReference>
<proteinExistence type="predicted"/>
<sequence length="277" mass="29518">MAKTLTPEELKQKLTSATPLLLLDVRRAEDRDKGGPALTGATWHDPAHMEVWAKDIPAGSEVALFCVRGGGVSQSVQAALESRGVEARYIEGGIAAWNEAEALSVDPDVQLLGAQGVGERGQHHAVQVASIALVVARGQKEPVDLELVRRGALLHDLGKVRDTGNLHGVTGAELGRELGLPEPVLACIERHVRHGVPEAEAAGYGLPVRDYAFACLEERIVSYADKLADILEAGLAESLADARARLPEILAANPALSKDAATLGRYVTSWRMLEDKA</sequence>
<dbReference type="PROSITE" id="PS50206">
    <property type="entry name" value="RHODANESE_3"/>
    <property type="match status" value="1"/>
</dbReference>
<dbReference type="SUPFAM" id="SSF109604">
    <property type="entry name" value="HD-domain/PDEase-like"/>
    <property type="match status" value="1"/>
</dbReference>
<dbReference type="EMBL" id="CP133659">
    <property type="protein sequence ID" value="WMW66313.1"/>
    <property type="molecule type" value="Genomic_DNA"/>
</dbReference>
<evidence type="ECO:0000313" key="3">
    <source>
        <dbReference type="Proteomes" id="UP001180616"/>
    </source>
</evidence>
<dbReference type="Gene3D" id="1.10.3210.10">
    <property type="entry name" value="Hypothetical protein af1432"/>
    <property type="match status" value="1"/>
</dbReference>
<dbReference type="PANTHER" id="PTHR38659:SF2">
    <property type="entry name" value="HDIG DOMAIN PROTEIN"/>
    <property type="match status" value="1"/>
</dbReference>
<feature type="domain" description="Rhodanese" evidence="1">
    <location>
        <begin position="16"/>
        <end position="106"/>
    </location>
</feature>
<dbReference type="SUPFAM" id="SSF52821">
    <property type="entry name" value="Rhodanese/Cell cycle control phosphatase"/>
    <property type="match status" value="1"/>
</dbReference>
<dbReference type="Pfam" id="PF00581">
    <property type="entry name" value="Rhodanese"/>
    <property type="match status" value="1"/>
</dbReference>
<dbReference type="Proteomes" id="UP001180616">
    <property type="component" value="Chromosome"/>
</dbReference>
<dbReference type="SMART" id="SM00450">
    <property type="entry name" value="RHOD"/>
    <property type="match status" value="1"/>
</dbReference>
<dbReference type="InterPro" id="IPR003607">
    <property type="entry name" value="HD/PDEase_dom"/>
</dbReference>
<dbReference type="Gene3D" id="3.40.250.10">
    <property type="entry name" value="Rhodanese-like domain"/>
    <property type="match status" value="1"/>
</dbReference>
<gene>
    <name evidence="2" type="ORF">KPS_000880</name>
</gene>
<protein>
    <submittedName>
        <fullName evidence="2">HDIG domain-containing protein</fullName>
    </submittedName>
</protein>
<dbReference type="SMART" id="SM00471">
    <property type="entry name" value="HDc"/>
    <property type="match status" value="1"/>
</dbReference>